<evidence type="ECO:0000313" key="8">
    <source>
        <dbReference type="Proteomes" id="UP000198620"/>
    </source>
</evidence>
<gene>
    <name evidence="7" type="ORF">SAMN05216387_11346</name>
</gene>
<accession>A0A1H7QTB1</accession>
<dbReference type="Proteomes" id="UP000198620">
    <property type="component" value="Unassembled WGS sequence"/>
</dbReference>
<proteinExistence type="predicted"/>
<evidence type="ECO:0000313" key="7">
    <source>
        <dbReference type="EMBL" id="SEL51250.1"/>
    </source>
</evidence>
<feature type="domain" description="Cytochrome c" evidence="6">
    <location>
        <begin position="18"/>
        <end position="107"/>
    </location>
</feature>
<dbReference type="GO" id="GO:0046872">
    <property type="term" value="F:metal ion binding"/>
    <property type="evidence" value="ECO:0007669"/>
    <property type="project" value="UniProtKB-KW"/>
</dbReference>
<dbReference type="SUPFAM" id="SSF46626">
    <property type="entry name" value="Cytochrome c"/>
    <property type="match status" value="2"/>
</dbReference>
<evidence type="ECO:0000256" key="4">
    <source>
        <dbReference type="PROSITE-ProRule" id="PRU00433"/>
    </source>
</evidence>
<name>A0A1H7QTB1_9PROT</name>
<protein>
    <submittedName>
        <fullName evidence="7">Cytochrome c553</fullName>
    </submittedName>
</protein>
<organism evidence="7 8">
    <name type="scientific">Nitrosovibrio tenuis</name>
    <dbReference type="NCBI Taxonomy" id="1233"/>
    <lineage>
        <taxon>Bacteria</taxon>
        <taxon>Pseudomonadati</taxon>
        <taxon>Pseudomonadota</taxon>
        <taxon>Betaproteobacteria</taxon>
        <taxon>Nitrosomonadales</taxon>
        <taxon>Nitrosomonadaceae</taxon>
        <taxon>Nitrosovibrio</taxon>
    </lineage>
</organism>
<sequence length="244" mass="26785">MRPLALILLIASLFFTCSAIAAGIPPVEVPNTMAERVKACVICHGPEDKEGRDAYYPRIAGKPEGYLFNQLRNFRDGRRHYRPMALLLEGLPDQYLRDMAAYFASLRQAFPPPEPIGSSPAEIELARRLIMRGDPVRKIPACVECHGRDLMGTAPFIPGLLGLPRIYILAQFGNWRNGGLMRGQTPDCMSEIAKQLTADEATAVAKWLAAQPVSEALLKHEGPPSALPDKLARRCSSVLQSPGL</sequence>
<evidence type="ECO:0000256" key="1">
    <source>
        <dbReference type="ARBA" id="ARBA00022617"/>
    </source>
</evidence>
<dbReference type="EMBL" id="FOBH01000013">
    <property type="protein sequence ID" value="SEL51250.1"/>
    <property type="molecule type" value="Genomic_DNA"/>
</dbReference>
<evidence type="ECO:0000256" key="3">
    <source>
        <dbReference type="ARBA" id="ARBA00023004"/>
    </source>
</evidence>
<dbReference type="GO" id="GO:0020037">
    <property type="term" value="F:heme binding"/>
    <property type="evidence" value="ECO:0007669"/>
    <property type="project" value="InterPro"/>
</dbReference>
<feature type="signal peptide" evidence="5">
    <location>
        <begin position="1"/>
        <end position="21"/>
    </location>
</feature>
<dbReference type="PANTHER" id="PTHR33751:SF11">
    <property type="entry name" value="BLL4483 PROTEIN"/>
    <property type="match status" value="1"/>
</dbReference>
<keyword evidence="8" id="KW-1185">Reference proteome</keyword>
<dbReference type="PANTHER" id="PTHR33751">
    <property type="entry name" value="CBB3-TYPE CYTOCHROME C OXIDASE SUBUNIT FIXP"/>
    <property type="match status" value="1"/>
</dbReference>
<feature type="domain" description="Cytochrome c" evidence="6">
    <location>
        <begin position="128"/>
        <end position="212"/>
    </location>
</feature>
<evidence type="ECO:0000256" key="2">
    <source>
        <dbReference type="ARBA" id="ARBA00022723"/>
    </source>
</evidence>
<dbReference type="InterPro" id="IPR009056">
    <property type="entry name" value="Cyt_c-like_dom"/>
</dbReference>
<dbReference type="InterPro" id="IPR036909">
    <property type="entry name" value="Cyt_c-like_dom_sf"/>
</dbReference>
<reference evidence="7 8" key="1">
    <citation type="submission" date="2016-10" db="EMBL/GenBank/DDBJ databases">
        <authorList>
            <person name="de Groot N.N."/>
        </authorList>
    </citation>
    <scope>NUCLEOTIDE SEQUENCE [LARGE SCALE GENOMIC DNA]</scope>
    <source>
        <strain evidence="7 8">Nv1</strain>
    </source>
</reference>
<keyword evidence="2 4" id="KW-0479">Metal-binding</keyword>
<keyword evidence="3 4" id="KW-0408">Iron</keyword>
<keyword evidence="5" id="KW-0732">Signal</keyword>
<dbReference type="AlphaFoldDB" id="A0A1H7QTB1"/>
<evidence type="ECO:0000256" key="5">
    <source>
        <dbReference type="SAM" id="SignalP"/>
    </source>
</evidence>
<keyword evidence="1 4" id="KW-0349">Heme</keyword>
<dbReference type="STRING" id="1233.SAMN05216387_11346"/>
<dbReference type="GO" id="GO:0009055">
    <property type="term" value="F:electron transfer activity"/>
    <property type="evidence" value="ECO:0007669"/>
    <property type="project" value="InterPro"/>
</dbReference>
<evidence type="ECO:0000259" key="6">
    <source>
        <dbReference type="PROSITE" id="PS51007"/>
    </source>
</evidence>
<feature type="chain" id="PRO_5011570870" evidence="5">
    <location>
        <begin position="22"/>
        <end position="244"/>
    </location>
</feature>
<dbReference type="RefSeq" id="WP_245728063.1">
    <property type="nucleotide sequence ID" value="NZ_FOBH01000013.1"/>
</dbReference>
<dbReference type="PROSITE" id="PS51007">
    <property type="entry name" value="CYTC"/>
    <property type="match status" value="2"/>
</dbReference>
<dbReference type="InterPro" id="IPR050597">
    <property type="entry name" value="Cytochrome_c_Oxidase_Subunit"/>
</dbReference>
<dbReference type="Gene3D" id="1.10.760.10">
    <property type="entry name" value="Cytochrome c-like domain"/>
    <property type="match status" value="2"/>
</dbReference>